<name>A0A9D2N818_9FIRM</name>
<evidence type="ECO:0000256" key="9">
    <source>
        <dbReference type="ARBA" id="ARBA00022960"/>
    </source>
</evidence>
<dbReference type="Proteomes" id="UP000823849">
    <property type="component" value="Unassembled WGS sequence"/>
</dbReference>
<evidence type="ECO:0000256" key="14">
    <source>
        <dbReference type="PIRSR" id="PIRSR618044-2"/>
    </source>
</evidence>
<keyword evidence="5 17" id="KW-0121">Carboxypeptidase</keyword>
<evidence type="ECO:0000256" key="7">
    <source>
        <dbReference type="ARBA" id="ARBA00022729"/>
    </source>
</evidence>
<dbReference type="PRINTS" id="PR00725">
    <property type="entry name" value="DADACBPTASE1"/>
</dbReference>
<keyword evidence="9" id="KW-0133">Cell shape</keyword>
<comment type="function">
    <text evidence="1">Removes C-terminal D-alanyl residues from sugar-peptide cell wall precursors.</text>
</comment>
<evidence type="ECO:0000256" key="10">
    <source>
        <dbReference type="ARBA" id="ARBA00022984"/>
    </source>
</evidence>
<feature type="active site" description="Acyl-ester intermediate" evidence="13">
    <location>
        <position position="84"/>
    </location>
</feature>
<dbReference type="EC" id="3.4.16.4" evidence="4"/>
<dbReference type="AlphaFoldDB" id="A0A9D2N818"/>
<organism evidence="17 18">
    <name type="scientific">Candidatus Fusicatenibacter intestinigallinarum</name>
    <dbReference type="NCBI Taxonomy" id="2838598"/>
    <lineage>
        <taxon>Bacteria</taxon>
        <taxon>Bacillati</taxon>
        <taxon>Bacillota</taxon>
        <taxon>Clostridia</taxon>
        <taxon>Lachnospirales</taxon>
        <taxon>Lachnospiraceae</taxon>
        <taxon>Fusicatenibacter</taxon>
    </lineage>
</organism>
<gene>
    <name evidence="17" type="ORF">H9705_00140</name>
</gene>
<evidence type="ECO:0000256" key="11">
    <source>
        <dbReference type="ARBA" id="ARBA00023316"/>
    </source>
</evidence>
<sequence length="424" mass="46786">MAVGRKGETVYKEKAGRDFWKRAVALLLAAALATQGIFLWDIQPVGAEELSESELYAKSACLMDGDSGRVLYGKEAETPLPMASTTKIMTCILALEQGSPEQTVTASARAAGQPKVHLGIREGQQFLMEDLLYALMLESFNDAAVMIAEGVAGSVEAFAGRMNQKAEEIGCTDTHFVTPNGLDASDDQGEHHTTAADLALMMRYCIRQSPKAQEFLTITQTTSYTFWDVEHTQVYTCSNHNSFLQMMDGAVSGKTGFTSKAGYCYVGALERDGKCLIVALLACGWPNNRDYKWADTKTLMNYGLENYQYRDVFLHDWSPGQTVVSQGQYEGILGETEASVPLELSVDSRTETLNLLLREDEQVKVTARLPERLTAPVKSGEQVGEVVYTLEGQQIAVYPVYTAEAVEKIDFSWCLEQITSRFEL</sequence>
<evidence type="ECO:0000256" key="4">
    <source>
        <dbReference type="ARBA" id="ARBA00012448"/>
    </source>
</evidence>
<accession>A0A9D2N818</accession>
<dbReference type="GO" id="GO:0009252">
    <property type="term" value="P:peptidoglycan biosynthetic process"/>
    <property type="evidence" value="ECO:0007669"/>
    <property type="project" value="UniProtKB-KW"/>
</dbReference>
<evidence type="ECO:0000259" key="16">
    <source>
        <dbReference type="SMART" id="SM00936"/>
    </source>
</evidence>
<keyword evidence="6" id="KW-0645">Protease</keyword>
<keyword evidence="11" id="KW-0961">Cell wall biogenesis/degradation</keyword>
<proteinExistence type="inferred from homology"/>
<dbReference type="SMART" id="SM00936">
    <property type="entry name" value="PBP5_C"/>
    <property type="match status" value="1"/>
</dbReference>
<dbReference type="GO" id="GO:0006508">
    <property type="term" value="P:proteolysis"/>
    <property type="evidence" value="ECO:0007669"/>
    <property type="project" value="UniProtKB-KW"/>
</dbReference>
<keyword evidence="8" id="KW-0378">Hydrolase</keyword>
<reference evidence="17" key="1">
    <citation type="journal article" date="2021" name="PeerJ">
        <title>Extensive microbial diversity within the chicken gut microbiome revealed by metagenomics and culture.</title>
        <authorList>
            <person name="Gilroy R."/>
            <person name="Ravi A."/>
            <person name="Getino M."/>
            <person name="Pursley I."/>
            <person name="Horton D.L."/>
            <person name="Alikhan N.F."/>
            <person name="Baker D."/>
            <person name="Gharbi K."/>
            <person name="Hall N."/>
            <person name="Watson M."/>
            <person name="Adriaenssens E.M."/>
            <person name="Foster-Nyarko E."/>
            <person name="Jarju S."/>
            <person name="Secka A."/>
            <person name="Antonio M."/>
            <person name="Oren A."/>
            <person name="Chaudhuri R.R."/>
            <person name="La Ragione R."/>
            <person name="Hildebrand F."/>
            <person name="Pallen M.J."/>
        </authorList>
    </citation>
    <scope>NUCLEOTIDE SEQUENCE</scope>
    <source>
        <strain evidence="17">CHK185-5351</strain>
    </source>
</reference>
<evidence type="ECO:0000256" key="13">
    <source>
        <dbReference type="PIRSR" id="PIRSR618044-1"/>
    </source>
</evidence>
<dbReference type="SUPFAM" id="SSF56601">
    <property type="entry name" value="beta-lactamase/transpeptidase-like"/>
    <property type="match status" value="1"/>
</dbReference>
<dbReference type="InterPro" id="IPR001967">
    <property type="entry name" value="Peptidase_S11_N"/>
</dbReference>
<evidence type="ECO:0000313" key="18">
    <source>
        <dbReference type="Proteomes" id="UP000823849"/>
    </source>
</evidence>
<evidence type="ECO:0000256" key="5">
    <source>
        <dbReference type="ARBA" id="ARBA00022645"/>
    </source>
</evidence>
<feature type="active site" evidence="13">
    <location>
        <position position="139"/>
    </location>
</feature>
<dbReference type="InterPro" id="IPR012338">
    <property type="entry name" value="Beta-lactam/transpept-like"/>
</dbReference>
<dbReference type="PANTHER" id="PTHR21581:SF33">
    <property type="entry name" value="D-ALANYL-D-ALANINE CARBOXYPEPTIDASE DACB"/>
    <property type="match status" value="1"/>
</dbReference>
<comment type="pathway">
    <text evidence="2">Cell wall biogenesis; peptidoglycan biosynthesis.</text>
</comment>
<feature type="domain" description="Peptidase S11 D-Ala-D-Ala carboxypeptidase A C-terminal" evidence="16">
    <location>
        <begin position="317"/>
        <end position="408"/>
    </location>
</feature>
<evidence type="ECO:0000313" key="17">
    <source>
        <dbReference type="EMBL" id="HJC14225.1"/>
    </source>
</evidence>
<feature type="binding site" evidence="14">
    <location>
        <position position="254"/>
    </location>
    <ligand>
        <name>substrate</name>
    </ligand>
</feature>
<evidence type="ECO:0000256" key="12">
    <source>
        <dbReference type="ARBA" id="ARBA00034000"/>
    </source>
</evidence>
<comment type="catalytic activity">
    <reaction evidence="12">
        <text>Preferential cleavage: (Ac)2-L-Lys-D-Ala-|-D-Ala. Also transpeptidation of peptidyl-alanyl moieties that are N-acyl substituents of D-alanine.</text>
        <dbReference type="EC" id="3.4.16.4"/>
    </reaction>
</comment>
<dbReference type="GO" id="GO:0009002">
    <property type="term" value="F:serine-type D-Ala-D-Ala carboxypeptidase activity"/>
    <property type="evidence" value="ECO:0007669"/>
    <property type="project" value="UniProtKB-EC"/>
</dbReference>
<dbReference type="Gene3D" id="2.60.410.10">
    <property type="entry name" value="D-Ala-D-Ala carboxypeptidase, C-terminal domain"/>
    <property type="match status" value="1"/>
</dbReference>
<dbReference type="Pfam" id="PF07943">
    <property type="entry name" value="PBP5_C"/>
    <property type="match status" value="1"/>
</dbReference>
<evidence type="ECO:0000256" key="1">
    <source>
        <dbReference type="ARBA" id="ARBA00003217"/>
    </source>
</evidence>
<evidence type="ECO:0000256" key="3">
    <source>
        <dbReference type="ARBA" id="ARBA00007164"/>
    </source>
</evidence>
<dbReference type="GO" id="GO:0071555">
    <property type="term" value="P:cell wall organization"/>
    <property type="evidence" value="ECO:0007669"/>
    <property type="project" value="UniProtKB-KW"/>
</dbReference>
<dbReference type="SUPFAM" id="SSF69189">
    <property type="entry name" value="Penicillin-binding protein associated domain"/>
    <property type="match status" value="1"/>
</dbReference>
<dbReference type="InterPro" id="IPR015956">
    <property type="entry name" value="Peniciliin-bd_prot_C_sf"/>
</dbReference>
<evidence type="ECO:0000256" key="6">
    <source>
        <dbReference type="ARBA" id="ARBA00022670"/>
    </source>
</evidence>
<feature type="active site" description="Proton acceptor" evidence="13">
    <location>
        <position position="87"/>
    </location>
</feature>
<comment type="similarity">
    <text evidence="3 15">Belongs to the peptidase S11 family.</text>
</comment>
<dbReference type="InterPro" id="IPR018044">
    <property type="entry name" value="Peptidase_S11"/>
</dbReference>
<dbReference type="PANTHER" id="PTHR21581">
    <property type="entry name" value="D-ALANYL-D-ALANINE CARBOXYPEPTIDASE"/>
    <property type="match status" value="1"/>
</dbReference>
<keyword evidence="10" id="KW-0573">Peptidoglycan synthesis</keyword>
<dbReference type="GO" id="GO:0008360">
    <property type="term" value="P:regulation of cell shape"/>
    <property type="evidence" value="ECO:0007669"/>
    <property type="project" value="UniProtKB-KW"/>
</dbReference>
<reference evidence="17" key="2">
    <citation type="submission" date="2021-04" db="EMBL/GenBank/DDBJ databases">
        <authorList>
            <person name="Gilroy R."/>
        </authorList>
    </citation>
    <scope>NUCLEOTIDE SEQUENCE</scope>
    <source>
        <strain evidence="17">CHK185-5351</strain>
    </source>
</reference>
<keyword evidence="7" id="KW-0732">Signal</keyword>
<comment type="caution">
    <text evidence="17">The sequence shown here is derived from an EMBL/GenBank/DDBJ whole genome shotgun (WGS) entry which is preliminary data.</text>
</comment>
<dbReference type="InterPro" id="IPR012907">
    <property type="entry name" value="Peptidase_S11_C"/>
</dbReference>
<dbReference type="Gene3D" id="3.40.710.10">
    <property type="entry name" value="DD-peptidase/beta-lactamase superfamily"/>
    <property type="match status" value="1"/>
</dbReference>
<evidence type="ECO:0000256" key="2">
    <source>
        <dbReference type="ARBA" id="ARBA00004752"/>
    </source>
</evidence>
<dbReference type="InterPro" id="IPR037167">
    <property type="entry name" value="Peptidase_S11_C_sf"/>
</dbReference>
<dbReference type="Pfam" id="PF00768">
    <property type="entry name" value="Peptidase_S11"/>
    <property type="match status" value="1"/>
</dbReference>
<evidence type="ECO:0000256" key="8">
    <source>
        <dbReference type="ARBA" id="ARBA00022801"/>
    </source>
</evidence>
<evidence type="ECO:0000256" key="15">
    <source>
        <dbReference type="RuleBase" id="RU004016"/>
    </source>
</evidence>
<protein>
    <recommendedName>
        <fullName evidence="4">serine-type D-Ala-D-Ala carboxypeptidase</fullName>
        <ecNumber evidence="4">3.4.16.4</ecNumber>
    </recommendedName>
</protein>
<dbReference type="EMBL" id="DWWU01000001">
    <property type="protein sequence ID" value="HJC14225.1"/>
    <property type="molecule type" value="Genomic_DNA"/>
</dbReference>